<dbReference type="GO" id="GO:0071555">
    <property type="term" value="P:cell wall organization"/>
    <property type="evidence" value="ECO:0007669"/>
    <property type="project" value="TreeGrafter"/>
</dbReference>
<feature type="transmembrane region" description="Helical" evidence="8">
    <location>
        <begin position="112"/>
        <end position="129"/>
    </location>
</feature>
<dbReference type="STRING" id="1798682.A3C15_02280"/>
<evidence type="ECO:0000256" key="3">
    <source>
        <dbReference type="ARBA" id="ARBA00022679"/>
    </source>
</evidence>
<feature type="transmembrane region" description="Helical" evidence="8">
    <location>
        <begin position="44"/>
        <end position="73"/>
    </location>
</feature>
<evidence type="ECO:0000256" key="6">
    <source>
        <dbReference type="ARBA" id="ARBA00023136"/>
    </source>
</evidence>
<feature type="transmembrane region" description="Helical" evidence="8">
    <location>
        <begin position="135"/>
        <end position="152"/>
    </location>
</feature>
<keyword evidence="3" id="KW-0808">Transferase</keyword>
<evidence type="ECO:0000256" key="4">
    <source>
        <dbReference type="ARBA" id="ARBA00022692"/>
    </source>
</evidence>
<feature type="transmembrane region" description="Helical" evidence="8">
    <location>
        <begin position="12"/>
        <end position="32"/>
    </location>
</feature>
<proteinExistence type="predicted"/>
<dbReference type="AlphaFoldDB" id="A0A1F6M980"/>
<gene>
    <name evidence="9" type="ORF">A3C15_02280</name>
</gene>
<evidence type="ECO:0000256" key="8">
    <source>
        <dbReference type="SAM" id="Phobius"/>
    </source>
</evidence>
<dbReference type="GO" id="GO:0044038">
    <property type="term" value="P:cell wall macromolecule biosynthetic process"/>
    <property type="evidence" value="ECO:0007669"/>
    <property type="project" value="TreeGrafter"/>
</dbReference>
<dbReference type="CDD" id="cd06853">
    <property type="entry name" value="GT_WecA_like"/>
    <property type="match status" value="1"/>
</dbReference>
<evidence type="ECO:0000256" key="1">
    <source>
        <dbReference type="ARBA" id="ARBA00004651"/>
    </source>
</evidence>
<dbReference type="PANTHER" id="PTHR22926:SF3">
    <property type="entry name" value="UNDECAPRENYL-PHOSPHATE ALPHA-N-ACETYLGLUCOSAMINYL 1-PHOSPHATE TRANSFERASE"/>
    <property type="match status" value="1"/>
</dbReference>
<keyword evidence="4 8" id="KW-0812">Transmembrane</keyword>
<organism evidence="9 10">
    <name type="scientific">Candidatus Magasanikbacteria bacterium RIFCSPHIGHO2_02_FULL_50_9b</name>
    <dbReference type="NCBI Taxonomy" id="1798682"/>
    <lineage>
        <taxon>Bacteria</taxon>
        <taxon>Candidatus Magasanikiibacteriota</taxon>
    </lineage>
</organism>
<keyword evidence="5 8" id="KW-1133">Transmembrane helix</keyword>
<keyword evidence="6 8" id="KW-0472">Membrane</keyword>
<dbReference type="Proteomes" id="UP000176532">
    <property type="component" value="Unassembled WGS sequence"/>
</dbReference>
<sequence>MTQTQQYYEPRIGFLALIFAGACFGFLALNFHPARAFLGDGGSLFMGFALGILAILSGSKIATTLLVMGLPVIDVARVIIARRIAGVPIAHGDSRHLHHLLIANGFSHRGAVLLYYVIGILFGTTALFLQSRGKIAMLVLLVVFGVTAALYLEHRLRKRV</sequence>
<keyword evidence="7" id="KW-0479">Metal-binding</keyword>
<dbReference type="GO" id="GO:0005886">
    <property type="term" value="C:plasma membrane"/>
    <property type="evidence" value="ECO:0007669"/>
    <property type="project" value="UniProtKB-SubCell"/>
</dbReference>
<name>A0A1F6M980_9BACT</name>
<comment type="cofactor">
    <cofactor evidence="7">
        <name>Mg(2+)</name>
        <dbReference type="ChEBI" id="CHEBI:18420"/>
    </cofactor>
</comment>
<dbReference type="InterPro" id="IPR000715">
    <property type="entry name" value="Glycosyl_transferase_4"/>
</dbReference>
<keyword evidence="2" id="KW-1003">Cell membrane</keyword>
<comment type="subcellular location">
    <subcellularLocation>
        <location evidence="1">Cell membrane</location>
        <topology evidence="1">Multi-pass membrane protein</topology>
    </subcellularLocation>
</comment>
<evidence type="ECO:0008006" key="11">
    <source>
        <dbReference type="Google" id="ProtNLM"/>
    </source>
</evidence>
<feature type="binding site" evidence="7">
    <location>
        <position position="40"/>
    </location>
    <ligand>
        <name>Mg(2+)</name>
        <dbReference type="ChEBI" id="CHEBI:18420"/>
    </ligand>
</feature>
<dbReference type="Pfam" id="PF00953">
    <property type="entry name" value="Glycos_transf_4"/>
    <property type="match status" value="1"/>
</dbReference>
<evidence type="ECO:0000256" key="5">
    <source>
        <dbReference type="ARBA" id="ARBA00022989"/>
    </source>
</evidence>
<evidence type="ECO:0000313" key="9">
    <source>
        <dbReference type="EMBL" id="OGH68093.1"/>
    </source>
</evidence>
<evidence type="ECO:0000313" key="10">
    <source>
        <dbReference type="Proteomes" id="UP000176532"/>
    </source>
</evidence>
<dbReference type="GO" id="GO:0009103">
    <property type="term" value="P:lipopolysaccharide biosynthetic process"/>
    <property type="evidence" value="ECO:0007669"/>
    <property type="project" value="TreeGrafter"/>
</dbReference>
<reference evidence="9 10" key="1">
    <citation type="journal article" date="2016" name="Nat. Commun.">
        <title>Thousands of microbial genomes shed light on interconnected biogeochemical processes in an aquifer system.</title>
        <authorList>
            <person name="Anantharaman K."/>
            <person name="Brown C.T."/>
            <person name="Hug L.A."/>
            <person name="Sharon I."/>
            <person name="Castelle C.J."/>
            <person name="Probst A.J."/>
            <person name="Thomas B.C."/>
            <person name="Singh A."/>
            <person name="Wilkins M.J."/>
            <person name="Karaoz U."/>
            <person name="Brodie E.L."/>
            <person name="Williams K.H."/>
            <person name="Hubbard S.S."/>
            <person name="Banfield J.F."/>
        </authorList>
    </citation>
    <scope>NUCLEOTIDE SEQUENCE [LARGE SCALE GENOMIC DNA]</scope>
</reference>
<dbReference type="GO" id="GO:0016780">
    <property type="term" value="F:phosphotransferase activity, for other substituted phosphate groups"/>
    <property type="evidence" value="ECO:0007669"/>
    <property type="project" value="InterPro"/>
</dbReference>
<keyword evidence="7" id="KW-0460">Magnesium</keyword>
<dbReference type="EMBL" id="MFQD01000013">
    <property type="protein sequence ID" value="OGH68093.1"/>
    <property type="molecule type" value="Genomic_DNA"/>
</dbReference>
<evidence type="ECO:0000256" key="2">
    <source>
        <dbReference type="ARBA" id="ARBA00022475"/>
    </source>
</evidence>
<dbReference type="PANTHER" id="PTHR22926">
    <property type="entry name" value="PHOSPHO-N-ACETYLMURAMOYL-PENTAPEPTIDE-TRANSFERASE"/>
    <property type="match status" value="1"/>
</dbReference>
<dbReference type="GO" id="GO:0046872">
    <property type="term" value="F:metal ion binding"/>
    <property type="evidence" value="ECO:0007669"/>
    <property type="project" value="UniProtKB-KW"/>
</dbReference>
<comment type="caution">
    <text evidence="9">The sequence shown here is derived from an EMBL/GenBank/DDBJ whole genome shotgun (WGS) entry which is preliminary data.</text>
</comment>
<protein>
    <recommendedName>
        <fullName evidence="11">Undecaprenyl-phosphate alpha-N-acetylglucosaminyl 1-phosphate transferase</fullName>
    </recommendedName>
</protein>
<accession>A0A1F6M980</accession>
<evidence type="ECO:0000256" key="7">
    <source>
        <dbReference type="PIRSR" id="PIRSR600715-1"/>
    </source>
</evidence>